<evidence type="ECO:0000313" key="1">
    <source>
        <dbReference type="EMBL" id="MPM25805.1"/>
    </source>
</evidence>
<sequence>MFKKDAITEILQLPEHLEIIHLIALGKPKENVVVDEMKDGDFKYWRDQDQNHHVPKRSTEELIYKFNI</sequence>
<dbReference type="SUPFAM" id="SSF55469">
    <property type="entry name" value="FMN-dependent nitroreductase-like"/>
    <property type="match status" value="1"/>
</dbReference>
<dbReference type="InterPro" id="IPR023312">
    <property type="entry name" value="Put_nitroreductase_C_bac"/>
</dbReference>
<organism evidence="1">
    <name type="scientific">bioreactor metagenome</name>
    <dbReference type="NCBI Taxonomy" id="1076179"/>
    <lineage>
        <taxon>unclassified sequences</taxon>
        <taxon>metagenomes</taxon>
        <taxon>ecological metagenomes</taxon>
    </lineage>
</organism>
<protein>
    <recommendedName>
        <fullName evidence="2">Nitroreductase domain-containing protein</fullName>
    </recommendedName>
</protein>
<dbReference type="Gene3D" id="2.20.180.10">
    <property type="entry name" value="putative fmn-dependent nitroreductase like domains"/>
    <property type="match status" value="1"/>
</dbReference>
<dbReference type="GO" id="GO:0016491">
    <property type="term" value="F:oxidoreductase activity"/>
    <property type="evidence" value="ECO:0007669"/>
    <property type="project" value="InterPro"/>
</dbReference>
<name>A0A644YB88_9ZZZZ</name>
<gene>
    <name evidence="1" type="ORF">SDC9_72305</name>
</gene>
<dbReference type="AlphaFoldDB" id="A0A644YB88"/>
<proteinExistence type="predicted"/>
<dbReference type="EMBL" id="VSSQ01004583">
    <property type="protein sequence ID" value="MPM25805.1"/>
    <property type="molecule type" value="Genomic_DNA"/>
</dbReference>
<evidence type="ECO:0008006" key="2">
    <source>
        <dbReference type="Google" id="ProtNLM"/>
    </source>
</evidence>
<accession>A0A644YB88</accession>
<dbReference type="InterPro" id="IPR000415">
    <property type="entry name" value="Nitroreductase-like"/>
</dbReference>
<reference evidence="1" key="1">
    <citation type="submission" date="2019-08" db="EMBL/GenBank/DDBJ databases">
        <authorList>
            <person name="Kucharzyk K."/>
            <person name="Murdoch R.W."/>
            <person name="Higgins S."/>
            <person name="Loffler F."/>
        </authorList>
    </citation>
    <scope>NUCLEOTIDE SEQUENCE</scope>
</reference>
<comment type="caution">
    <text evidence="1">The sequence shown here is derived from an EMBL/GenBank/DDBJ whole genome shotgun (WGS) entry which is preliminary data.</text>
</comment>